<dbReference type="EMBL" id="BTGC01000001">
    <property type="protein sequence ID" value="GMM49269.1"/>
    <property type="molecule type" value="Genomic_DNA"/>
</dbReference>
<dbReference type="Pfam" id="PF13489">
    <property type="entry name" value="Methyltransf_23"/>
    <property type="match status" value="1"/>
</dbReference>
<reference evidence="3 4" key="1">
    <citation type="journal article" date="2023" name="Elife">
        <title>Identification of key yeast species and microbe-microbe interactions impacting larval growth of Drosophila in the wild.</title>
        <authorList>
            <person name="Mure A."/>
            <person name="Sugiura Y."/>
            <person name="Maeda R."/>
            <person name="Honda K."/>
            <person name="Sakurai N."/>
            <person name="Takahashi Y."/>
            <person name="Watada M."/>
            <person name="Katoh T."/>
            <person name="Gotoh A."/>
            <person name="Gotoh Y."/>
            <person name="Taniguchi I."/>
            <person name="Nakamura K."/>
            <person name="Hayashi T."/>
            <person name="Katayama T."/>
            <person name="Uemura T."/>
            <person name="Hattori Y."/>
        </authorList>
    </citation>
    <scope>NUCLEOTIDE SEQUENCE [LARGE SCALE GENOMIC DNA]</scope>
    <source>
        <strain evidence="3 4">SB-73</strain>
    </source>
</reference>
<dbReference type="CDD" id="cd02440">
    <property type="entry name" value="AdoMet_MTases"/>
    <property type="match status" value="1"/>
</dbReference>
<accession>A0AAV5RCH3</accession>
<dbReference type="InterPro" id="IPR029063">
    <property type="entry name" value="SAM-dependent_MTases_sf"/>
</dbReference>
<evidence type="ECO:0000313" key="4">
    <source>
        <dbReference type="Proteomes" id="UP001362899"/>
    </source>
</evidence>
<dbReference type="GO" id="GO:0106335">
    <property type="term" value="F:tRNA (5-carboxymethyluridine(34)-5-O)-methyltransferase activity"/>
    <property type="evidence" value="ECO:0007669"/>
    <property type="project" value="TreeGrafter"/>
</dbReference>
<name>A0AAV5RCH3_STABA</name>
<dbReference type="Gene3D" id="3.40.50.150">
    <property type="entry name" value="Vaccinia Virus protein VP39"/>
    <property type="match status" value="1"/>
</dbReference>
<dbReference type="SUPFAM" id="SSF53335">
    <property type="entry name" value="S-adenosyl-L-methionine-dependent methyltransferases"/>
    <property type="match status" value="1"/>
</dbReference>
<dbReference type="PANTHER" id="PTHR13069">
    <property type="entry name" value="ALKYLATED DNA REPAIR PROTEIN ALKB HOMOLOG 8"/>
    <property type="match status" value="1"/>
</dbReference>
<evidence type="ECO:0000256" key="2">
    <source>
        <dbReference type="ARBA" id="ARBA00022679"/>
    </source>
</evidence>
<organism evidence="3 4">
    <name type="scientific">Starmerella bacillaris</name>
    <name type="common">Yeast</name>
    <name type="synonym">Candida zemplinina</name>
    <dbReference type="NCBI Taxonomy" id="1247836"/>
    <lineage>
        <taxon>Eukaryota</taxon>
        <taxon>Fungi</taxon>
        <taxon>Dikarya</taxon>
        <taxon>Ascomycota</taxon>
        <taxon>Saccharomycotina</taxon>
        <taxon>Dipodascomycetes</taxon>
        <taxon>Dipodascales</taxon>
        <taxon>Trichomonascaceae</taxon>
        <taxon>Starmerella</taxon>
    </lineage>
</organism>
<dbReference type="GO" id="GO:0030488">
    <property type="term" value="P:tRNA methylation"/>
    <property type="evidence" value="ECO:0007669"/>
    <property type="project" value="TreeGrafter"/>
</dbReference>
<proteinExistence type="predicted"/>
<evidence type="ECO:0000256" key="1">
    <source>
        <dbReference type="ARBA" id="ARBA00022603"/>
    </source>
</evidence>
<dbReference type="GO" id="GO:0002098">
    <property type="term" value="P:tRNA wobble uridine modification"/>
    <property type="evidence" value="ECO:0007669"/>
    <property type="project" value="TreeGrafter"/>
</dbReference>
<dbReference type="Proteomes" id="UP001362899">
    <property type="component" value="Unassembled WGS sequence"/>
</dbReference>
<keyword evidence="2" id="KW-0808">Transferase</keyword>
<keyword evidence="1" id="KW-0489">Methyltransferase</keyword>
<dbReference type="GO" id="GO:0005737">
    <property type="term" value="C:cytoplasm"/>
    <property type="evidence" value="ECO:0007669"/>
    <property type="project" value="TreeGrafter"/>
</dbReference>
<dbReference type="PANTHER" id="PTHR13069:SF21">
    <property type="entry name" value="ALKYLATED DNA REPAIR PROTEIN ALKB HOMOLOG 8"/>
    <property type="match status" value="1"/>
</dbReference>
<dbReference type="GO" id="GO:0000049">
    <property type="term" value="F:tRNA binding"/>
    <property type="evidence" value="ECO:0007669"/>
    <property type="project" value="TreeGrafter"/>
</dbReference>
<comment type="caution">
    <text evidence="3">The sequence shown here is derived from an EMBL/GenBank/DDBJ whole genome shotgun (WGS) entry which is preliminary data.</text>
</comment>
<gene>
    <name evidence="3" type="ORF">DASB73_002270</name>
</gene>
<dbReference type="GO" id="GO:0005634">
    <property type="term" value="C:nucleus"/>
    <property type="evidence" value="ECO:0007669"/>
    <property type="project" value="TreeGrafter"/>
</dbReference>
<sequence length="209" mass="24181">MEETHVHAVYEAIAPHFSNTRYKPWPLVEKFLLEQEKGSIGVDVGCGNGKYIRYNHVYLMGCDRSLNLVEIARKETSERKNNGDVFTSDGLNVPIRPVDFAISIAVIHHFHTPERRIEAIRHVLSKVKKGGKAMFYVWALEQKNARANFNVEKKQDVMVPYVVPTTKEVHERYYHLYKENELLLDAQEAGGTIVDHGYERDNWYVIVTH</sequence>
<evidence type="ECO:0000313" key="3">
    <source>
        <dbReference type="EMBL" id="GMM49269.1"/>
    </source>
</evidence>
<dbReference type="InterPro" id="IPR051422">
    <property type="entry name" value="AlkB_tRNA_MeTrf/Diox"/>
</dbReference>
<protein>
    <submittedName>
        <fullName evidence="3">tRNA (Carboxymethyluridine(34)-5-O)-methyltransferase</fullName>
    </submittedName>
</protein>
<keyword evidence="4" id="KW-1185">Reference proteome</keyword>
<dbReference type="AlphaFoldDB" id="A0AAV5RCH3"/>